<dbReference type="RefSeq" id="WP_083393617.1">
    <property type="nucleotide sequence ID" value="NZ_CP141274.1"/>
</dbReference>
<dbReference type="Pfam" id="PF00717">
    <property type="entry name" value="Peptidase_S24"/>
    <property type="match status" value="1"/>
</dbReference>
<dbReference type="Gene3D" id="2.10.109.10">
    <property type="entry name" value="Umud Fragment, subunit A"/>
    <property type="match status" value="1"/>
</dbReference>
<feature type="domain" description="Peptidase S24/S26A/S26B/S26C" evidence="1">
    <location>
        <begin position="124"/>
        <end position="226"/>
    </location>
</feature>
<evidence type="ECO:0000259" key="1">
    <source>
        <dbReference type="Pfam" id="PF00717"/>
    </source>
</evidence>
<dbReference type="SUPFAM" id="SSF51306">
    <property type="entry name" value="LexA/Signal peptidase"/>
    <property type="match status" value="1"/>
</dbReference>
<dbReference type="Gene3D" id="1.10.260.40">
    <property type="entry name" value="lambda repressor-like DNA-binding domains"/>
    <property type="match status" value="1"/>
</dbReference>
<evidence type="ECO:0000313" key="3">
    <source>
        <dbReference type="Proteomes" id="UP000183417"/>
    </source>
</evidence>
<proteinExistence type="predicted"/>
<dbReference type="EMBL" id="FNPE01000010">
    <property type="protein sequence ID" value="SDY98360.1"/>
    <property type="molecule type" value="Genomic_DNA"/>
</dbReference>
<reference evidence="2 3" key="1">
    <citation type="submission" date="2016-10" db="EMBL/GenBank/DDBJ databases">
        <authorList>
            <person name="de Groot N.N."/>
        </authorList>
    </citation>
    <scope>NUCLEOTIDE SEQUENCE [LARGE SCALE GENOMIC DNA]</scope>
    <source>
        <strain evidence="2 3">LMG 24775</strain>
    </source>
</reference>
<protein>
    <submittedName>
        <fullName evidence="2">SOS-response transcriptional repressor LexA (RecA-mediated autopeptidase)</fullName>
    </submittedName>
</protein>
<dbReference type="InterPro" id="IPR039418">
    <property type="entry name" value="LexA-like"/>
</dbReference>
<accession>A0A1H3PBC9</accession>
<dbReference type="InterPro" id="IPR010982">
    <property type="entry name" value="Lambda_DNA-bd_dom_sf"/>
</dbReference>
<gene>
    <name evidence="2" type="ORF">SAMN05421547_11071</name>
</gene>
<dbReference type="GO" id="GO:0003677">
    <property type="term" value="F:DNA binding"/>
    <property type="evidence" value="ECO:0007669"/>
    <property type="project" value="InterPro"/>
</dbReference>
<name>A0A1H3PBC9_9BURK</name>
<dbReference type="AlphaFoldDB" id="A0A1H3PBC9"/>
<dbReference type="InterPro" id="IPR015927">
    <property type="entry name" value="Peptidase_S24_S26A/B/C"/>
</dbReference>
<sequence length="236" mass="25692">MKAWTTEQEAANLKRLLSTVKSKAEFAEKAGIPGGSSMVSQHQSGNRPISLEAGIAYAKGLKVSLFEISPRLVKMVSDLPALLPDGDTPGTNLPEFPKGLRQYPVLSHAQAAALADDGAFPESAETLDIEFGKDNASPGAFFLALEGDAMSPELREGDRVLIDPQASPRPGDHVLARNGKRQVLLRKYRVRGVGEDGIEVFDLVPLNEDHAVLRSDRNRLVLLGTVIEHRRRLRGR</sequence>
<evidence type="ECO:0000313" key="2">
    <source>
        <dbReference type="EMBL" id="SDY98360.1"/>
    </source>
</evidence>
<dbReference type="Proteomes" id="UP000183417">
    <property type="component" value="Unassembled WGS sequence"/>
</dbReference>
<dbReference type="InterPro" id="IPR036286">
    <property type="entry name" value="LexA/Signal_pep-like_sf"/>
</dbReference>
<organism evidence="2 3">
    <name type="scientific">Delftia lacustris</name>
    <dbReference type="NCBI Taxonomy" id="558537"/>
    <lineage>
        <taxon>Bacteria</taxon>
        <taxon>Pseudomonadati</taxon>
        <taxon>Pseudomonadota</taxon>
        <taxon>Betaproteobacteria</taxon>
        <taxon>Burkholderiales</taxon>
        <taxon>Comamonadaceae</taxon>
        <taxon>Delftia</taxon>
    </lineage>
</organism>
<dbReference type="CDD" id="cd06529">
    <property type="entry name" value="S24_LexA-like"/>
    <property type="match status" value="1"/>
</dbReference>
<dbReference type="GeneID" id="94690093"/>